<evidence type="ECO:0000313" key="2">
    <source>
        <dbReference type="EMBL" id="KAK0744849.1"/>
    </source>
</evidence>
<comment type="caution">
    <text evidence="2">The sequence shown here is derived from an EMBL/GenBank/DDBJ whole genome shotgun (WGS) entry which is preliminary data.</text>
</comment>
<name>A0AA40ESV0_9PEZI</name>
<dbReference type="Proteomes" id="UP001172159">
    <property type="component" value="Unassembled WGS sequence"/>
</dbReference>
<evidence type="ECO:0000313" key="3">
    <source>
        <dbReference type="Proteomes" id="UP001172159"/>
    </source>
</evidence>
<keyword evidence="3" id="KW-1185">Reference proteome</keyword>
<reference evidence="2" key="1">
    <citation type="submission" date="2023-06" db="EMBL/GenBank/DDBJ databases">
        <title>Genome-scale phylogeny and comparative genomics of the fungal order Sordariales.</title>
        <authorList>
            <consortium name="Lawrence Berkeley National Laboratory"/>
            <person name="Hensen N."/>
            <person name="Bonometti L."/>
            <person name="Westerberg I."/>
            <person name="Brannstrom I.O."/>
            <person name="Guillou S."/>
            <person name="Cros-Aarteil S."/>
            <person name="Calhoun S."/>
            <person name="Haridas S."/>
            <person name="Kuo A."/>
            <person name="Mondo S."/>
            <person name="Pangilinan J."/>
            <person name="Riley R."/>
            <person name="Labutti K."/>
            <person name="Andreopoulos B."/>
            <person name="Lipzen A."/>
            <person name="Chen C."/>
            <person name="Yanf M."/>
            <person name="Daum C."/>
            <person name="Ng V."/>
            <person name="Clum A."/>
            <person name="Steindorff A."/>
            <person name="Ohm R."/>
            <person name="Martin F."/>
            <person name="Silar P."/>
            <person name="Natvig D."/>
            <person name="Lalanne C."/>
            <person name="Gautier V."/>
            <person name="Ament-Velasquez S.L."/>
            <person name="Kruys A."/>
            <person name="Hutchinson M.I."/>
            <person name="Powell A.J."/>
            <person name="Barry K."/>
            <person name="Miller A.N."/>
            <person name="Grigoriev I.V."/>
            <person name="Debuchy R."/>
            <person name="Gladieux P."/>
            <person name="Thoren M.H."/>
            <person name="Johannesson H."/>
        </authorList>
    </citation>
    <scope>NUCLEOTIDE SEQUENCE</scope>
    <source>
        <strain evidence="2">CBS 540.89</strain>
    </source>
</reference>
<feature type="region of interest" description="Disordered" evidence="1">
    <location>
        <begin position="1"/>
        <end position="71"/>
    </location>
</feature>
<proteinExistence type="predicted"/>
<sequence length="187" mass="21385">MASPKDANTPGSGQNGGNPPHGHSAYARFRPLDTPILGNRARNNPYAFTPAWRGSSQEDPEEDEEHNESFIEQDRWIKPGEIQAKIKEVRDLMAAENDPKNAVNPSCGCGHWFFPRAICRHSYPWQEFYCPRAQRNGGTEFCPRDPSLPMPCMEGYEAPDDCQWFVITDEPCNECEEKKEQLRQRTR</sequence>
<dbReference type="EMBL" id="JAUKTV010000002">
    <property type="protein sequence ID" value="KAK0744849.1"/>
    <property type="molecule type" value="Genomic_DNA"/>
</dbReference>
<gene>
    <name evidence="2" type="ORF">B0T21DRAFT_344984</name>
</gene>
<protein>
    <submittedName>
        <fullName evidence="2">Uncharacterized protein</fullName>
    </submittedName>
</protein>
<organism evidence="2 3">
    <name type="scientific">Apiosordaria backusii</name>
    <dbReference type="NCBI Taxonomy" id="314023"/>
    <lineage>
        <taxon>Eukaryota</taxon>
        <taxon>Fungi</taxon>
        <taxon>Dikarya</taxon>
        <taxon>Ascomycota</taxon>
        <taxon>Pezizomycotina</taxon>
        <taxon>Sordariomycetes</taxon>
        <taxon>Sordariomycetidae</taxon>
        <taxon>Sordariales</taxon>
        <taxon>Lasiosphaeriaceae</taxon>
        <taxon>Apiosordaria</taxon>
    </lineage>
</organism>
<dbReference type="AlphaFoldDB" id="A0AA40ESV0"/>
<evidence type="ECO:0000256" key="1">
    <source>
        <dbReference type="SAM" id="MobiDB-lite"/>
    </source>
</evidence>
<accession>A0AA40ESV0</accession>